<dbReference type="Proteomes" id="UP000540989">
    <property type="component" value="Unassembled WGS sequence"/>
</dbReference>
<dbReference type="AlphaFoldDB" id="A0A7W7ZJA7"/>
<name>A0A7W7ZJA7_9BACT</name>
<proteinExistence type="predicted"/>
<protein>
    <submittedName>
        <fullName evidence="1">Transposase-like protein</fullName>
    </submittedName>
</protein>
<reference evidence="1 2" key="1">
    <citation type="submission" date="2020-08" db="EMBL/GenBank/DDBJ databases">
        <title>Genomic Encyclopedia of Type Strains, Phase IV (KMG-V): Genome sequencing to study the core and pangenomes of soil and plant-associated prokaryotes.</title>
        <authorList>
            <person name="Whitman W."/>
        </authorList>
    </citation>
    <scope>NUCLEOTIDE SEQUENCE [LARGE SCALE GENOMIC DNA]</scope>
    <source>
        <strain evidence="1 2">M8UP14</strain>
    </source>
</reference>
<organism evidence="1 2">
    <name type="scientific">Granulicella aggregans</name>
    <dbReference type="NCBI Taxonomy" id="474949"/>
    <lineage>
        <taxon>Bacteria</taxon>
        <taxon>Pseudomonadati</taxon>
        <taxon>Acidobacteriota</taxon>
        <taxon>Terriglobia</taxon>
        <taxon>Terriglobales</taxon>
        <taxon>Acidobacteriaceae</taxon>
        <taxon>Granulicella</taxon>
    </lineage>
</organism>
<dbReference type="EMBL" id="JACHIP010000020">
    <property type="protein sequence ID" value="MBB5060837.1"/>
    <property type="molecule type" value="Genomic_DNA"/>
</dbReference>
<evidence type="ECO:0000313" key="2">
    <source>
        <dbReference type="Proteomes" id="UP000540989"/>
    </source>
</evidence>
<keyword evidence="2" id="KW-1185">Reference proteome</keyword>
<comment type="caution">
    <text evidence="1">The sequence shown here is derived from an EMBL/GenBank/DDBJ whole genome shotgun (WGS) entry which is preliminary data.</text>
</comment>
<dbReference type="PANTHER" id="PTHR35528:SF3">
    <property type="entry name" value="BLL1675 PROTEIN"/>
    <property type="match status" value="1"/>
</dbReference>
<evidence type="ECO:0000313" key="1">
    <source>
        <dbReference type="EMBL" id="MBB5060837.1"/>
    </source>
</evidence>
<sequence>MSSSERYRRHRFPIEVVEHCVWLYFRFSLSYRNIEEMMAVRGVRVTYETVREWCQKFGVLYASQLRKSRPRIGSKWHLDEVFVKMNGVQHYLAGCGPERCHHRHSGPAEAGSLGGAALLS</sequence>
<accession>A0A7W7ZJA7</accession>
<gene>
    <name evidence="1" type="ORF">HDF16_005573</name>
</gene>
<dbReference type="PANTHER" id="PTHR35528">
    <property type="entry name" value="BLL1675 PROTEIN"/>
    <property type="match status" value="1"/>
</dbReference>
<dbReference type="InterPro" id="IPR052183">
    <property type="entry name" value="IS_Transposase"/>
</dbReference>